<keyword evidence="1" id="KW-0472">Membrane</keyword>
<accession>A0AAD4R254</accession>
<dbReference type="InterPro" id="IPR019425">
    <property type="entry name" value="7TM_GPCR_serpentine_rcpt_Srt"/>
</dbReference>
<name>A0AAD4R254_9BILA</name>
<evidence type="ECO:0000256" key="1">
    <source>
        <dbReference type="SAM" id="Phobius"/>
    </source>
</evidence>
<evidence type="ECO:0000313" key="2">
    <source>
        <dbReference type="EMBL" id="KAI1704619.1"/>
    </source>
</evidence>
<proteinExistence type="predicted"/>
<feature type="transmembrane region" description="Helical" evidence="1">
    <location>
        <begin position="179"/>
        <end position="197"/>
    </location>
</feature>
<dbReference type="Proteomes" id="UP001201812">
    <property type="component" value="Unassembled WGS sequence"/>
</dbReference>
<dbReference type="PANTHER" id="PTHR23021">
    <property type="entry name" value="SERPENTINE RECEPTOR, CLASS T"/>
    <property type="match status" value="1"/>
</dbReference>
<reference evidence="2" key="1">
    <citation type="submission" date="2022-01" db="EMBL/GenBank/DDBJ databases">
        <title>Genome Sequence Resource for Two Populations of Ditylenchus destructor, the Migratory Endoparasitic Phytonematode.</title>
        <authorList>
            <person name="Zhang H."/>
            <person name="Lin R."/>
            <person name="Xie B."/>
        </authorList>
    </citation>
    <scope>NUCLEOTIDE SEQUENCE</scope>
    <source>
        <strain evidence="2">BazhouSP</strain>
    </source>
</reference>
<dbReference type="EMBL" id="JAKKPZ010000065">
    <property type="protein sequence ID" value="KAI1704619.1"/>
    <property type="molecule type" value="Genomic_DNA"/>
</dbReference>
<keyword evidence="1" id="KW-1133">Transmembrane helix</keyword>
<dbReference type="Pfam" id="PF10321">
    <property type="entry name" value="7TM_GPCR_Srt"/>
    <property type="match status" value="1"/>
</dbReference>
<feature type="transmembrane region" description="Helical" evidence="1">
    <location>
        <begin position="38"/>
        <end position="56"/>
    </location>
</feature>
<keyword evidence="1" id="KW-0812">Transmembrane</keyword>
<keyword evidence="3" id="KW-1185">Reference proteome</keyword>
<feature type="transmembrane region" description="Helical" evidence="1">
    <location>
        <begin position="68"/>
        <end position="95"/>
    </location>
</feature>
<dbReference type="AlphaFoldDB" id="A0AAD4R254"/>
<evidence type="ECO:0000313" key="3">
    <source>
        <dbReference type="Proteomes" id="UP001201812"/>
    </source>
</evidence>
<protein>
    <submittedName>
        <fullName evidence="2">Serpentine type 7TM GPCR chemoreceptor srt domain-containing protein</fullName>
    </submittedName>
</protein>
<gene>
    <name evidence="2" type="ORF">DdX_14115</name>
</gene>
<organism evidence="2 3">
    <name type="scientific">Ditylenchus destructor</name>
    <dbReference type="NCBI Taxonomy" id="166010"/>
    <lineage>
        <taxon>Eukaryota</taxon>
        <taxon>Metazoa</taxon>
        <taxon>Ecdysozoa</taxon>
        <taxon>Nematoda</taxon>
        <taxon>Chromadorea</taxon>
        <taxon>Rhabditida</taxon>
        <taxon>Tylenchina</taxon>
        <taxon>Tylenchomorpha</taxon>
        <taxon>Sphaerularioidea</taxon>
        <taxon>Anguinidae</taxon>
        <taxon>Anguininae</taxon>
        <taxon>Ditylenchus</taxon>
    </lineage>
</organism>
<sequence>MSNRTTDATSIPPPQNNFNSFPSLIKFDNYYDSCCTNGLTYLFYLTLYIPVLIVIRRSSLFRHTSYKLMFAIGIMDNISGFVFTFSAGVMSIAGINYSRLSIYRTHDLPHFRLTAHNWLERIFSIQNSLDYPHFVRINSIIRTGLLGTYSMLTMILALNRCVEMYSNRAAEAMWAGSRIYYWTIPATVWGLLFFSSWDVPPV</sequence>
<feature type="transmembrane region" description="Helical" evidence="1">
    <location>
        <begin position="139"/>
        <end position="158"/>
    </location>
</feature>
<comment type="caution">
    <text evidence="2">The sequence shown here is derived from an EMBL/GenBank/DDBJ whole genome shotgun (WGS) entry which is preliminary data.</text>
</comment>